<dbReference type="GO" id="GO:0005730">
    <property type="term" value="C:nucleolus"/>
    <property type="evidence" value="ECO:0007669"/>
    <property type="project" value="UniProtKB-SubCell"/>
</dbReference>
<dbReference type="SUPFAM" id="SSF110324">
    <property type="entry name" value="Ribosomal L27 protein-like"/>
    <property type="match status" value="1"/>
</dbReference>
<protein>
    <recommendedName>
        <fullName evidence="9">Ribosomal RNA-processing protein 40</fullName>
    </recommendedName>
</protein>
<dbReference type="FunFam" id="2.40.50.140:FF:000112">
    <property type="entry name" value="Exosome complex component RRP40"/>
    <property type="match status" value="1"/>
</dbReference>
<evidence type="ECO:0000259" key="11">
    <source>
        <dbReference type="Pfam" id="PF18311"/>
    </source>
</evidence>
<evidence type="ECO:0000256" key="9">
    <source>
        <dbReference type="ARBA" id="ARBA00030615"/>
    </source>
</evidence>
<dbReference type="InterPro" id="IPR049469">
    <property type="entry name" value="RRP40_KH-I"/>
</dbReference>
<dbReference type="GO" id="GO:0003723">
    <property type="term" value="F:RNA binding"/>
    <property type="evidence" value="ECO:0007669"/>
    <property type="project" value="UniProtKB-KW"/>
</dbReference>
<dbReference type="InterPro" id="IPR012340">
    <property type="entry name" value="NA-bd_OB-fold"/>
</dbReference>
<sequence length="228" mass="24504">MSPATIVLPGDSAPVTATDPKQVVRLGPGLLQTEAGIQAVQAGYLANNSSGNSWWITGSKKRYVPATGEPVVGTIIARSAEYYKVDIGSAYSALLPILAFEGATKRNRPNLAVGTVVYGRLTIANKDMEPEMECYNSNSGKADGYGELKEGLVVNCSLQLCQRLLNPNTPILSLLGSKMPLDVAIGLNGRIWVFTKEPRLTIFACNAIINSEFMSQAQCQNLVHELFV</sequence>
<evidence type="ECO:0000313" key="13">
    <source>
        <dbReference type="Proteomes" id="UP000268162"/>
    </source>
</evidence>
<evidence type="ECO:0000256" key="5">
    <source>
        <dbReference type="ARBA" id="ARBA00022552"/>
    </source>
</evidence>
<name>A0A4P9ZY04_9FUNG</name>
<dbReference type="SUPFAM" id="SSF54791">
    <property type="entry name" value="Eukaryotic type KH-domain (KH-domain type I)"/>
    <property type="match status" value="1"/>
</dbReference>
<dbReference type="GO" id="GO:0000467">
    <property type="term" value="P:exonucleolytic trimming to generate mature 3'-end of 5.8S rRNA from tricistronic rRNA transcript (SSU-rRNA, 5.8S rRNA, LSU-rRNA)"/>
    <property type="evidence" value="ECO:0007669"/>
    <property type="project" value="TreeGrafter"/>
</dbReference>
<dbReference type="OrthoDB" id="340500at2759"/>
<dbReference type="Proteomes" id="UP000268162">
    <property type="component" value="Unassembled WGS sequence"/>
</dbReference>
<keyword evidence="8" id="KW-0539">Nucleus</keyword>
<dbReference type="GO" id="GO:0010468">
    <property type="term" value="P:regulation of gene expression"/>
    <property type="evidence" value="ECO:0007669"/>
    <property type="project" value="UniProtKB-ARBA"/>
</dbReference>
<comment type="subcellular location">
    <subcellularLocation>
        <location evidence="1">Cytoplasm</location>
    </subcellularLocation>
    <subcellularLocation>
        <location evidence="2">Nucleus</location>
        <location evidence="2">Nucleolus</location>
    </subcellularLocation>
</comment>
<dbReference type="Gene3D" id="2.40.50.100">
    <property type="match status" value="1"/>
</dbReference>
<keyword evidence="13" id="KW-1185">Reference proteome</keyword>
<dbReference type="STRING" id="215637.A0A4P9ZY04"/>
<dbReference type="InterPro" id="IPR036612">
    <property type="entry name" value="KH_dom_type_1_sf"/>
</dbReference>
<dbReference type="AlphaFoldDB" id="A0A4P9ZY04"/>
<accession>A0A4P9ZY04</accession>
<evidence type="ECO:0000256" key="6">
    <source>
        <dbReference type="ARBA" id="ARBA00022835"/>
    </source>
</evidence>
<dbReference type="Pfam" id="PF21262">
    <property type="entry name" value="RRP40_S1"/>
    <property type="match status" value="1"/>
</dbReference>
<dbReference type="InterPro" id="IPR026699">
    <property type="entry name" value="Exosome_RNA_bind1/RRP40/RRP4"/>
</dbReference>
<reference evidence="13" key="1">
    <citation type="journal article" date="2018" name="Nat. Microbiol.">
        <title>Leveraging single-cell genomics to expand the fungal tree of life.</title>
        <authorList>
            <person name="Ahrendt S.R."/>
            <person name="Quandt C.A."/>
            <person name="Ciobanu D."/>
            <person name="Clum A."/>
            <person name="Salamov A."/>
            <person name="Andreopoulos B."/>
            <person name="Cheng J.F."/>
            <person name="Woyke T."/>
            <person name="Pelin A."/>
            <person name="Henrissat B."/>
            <person name="Reynolds N.K."/>
            <person name="Benny G.L."/>
            <person name="Smith M.E."/>
            <person name="James T.Y."/>
            <person name="Grigoriev I.V."/>
        </authorList>
    </citation>
    <scope>NUCLEOTIDE SEQUENCE [LARGE SCALE GENOMIC DNA]</scope>
    <source>
        <strain evidence="13">RSA 468</strain>
    </source>
</reference>
<dbReference type="Pfam" id="PF18311">
    <property type="entry name" value="Rrp40_N"/>
    <property type="match status" value="1"/>
</dbReference>
<comment type="similarity">
    <text evidence="3">Belongs to the RRP40 family.</text>
</comment>
<evidence type="ECO:0000313" key="12">
    <source>
        <dbReference type="EMBL" id="RKP38566.1"/>
    </source>
</evidence>
<dbReference type="GO" id="GO:0000177">
    <property type="term" value="C:cytoplasmic exosome (RNase complex)"/>
    <property type="evidence" value="ECO:0007669"/>
    <property type="project" value="TreeGrafter"/>
</dbReference>
<dbReference type="GO" id="GO:0071038">
    <property type="term" value="P:TRAMP-dependent tRNA surveillance pathway"/>
    <property type="evidence" value="ECO:0007669"/>
    <property type="project" value="TreeGrafter"/>
</dbReference>
<evidence type="ECO:0000256" key="1">
    <source>
        <dbReference type="ARBA" id="ARBA00004496"/>
    </source>
</evidence>
<keyword evidence="4" id="KW-0963">Cytoplasm</keyword>
<dbReference type="GO" id="GO:0071034">
    <property type="term" value="P:CUT catabolic process"/>
    <property type="evidence" value="ECO:0007669"/>
    <property type="project" value="TreeGrafter"/>
</dbReference>
<gene>
    <name evidence="12" type="ORF">BJ085DRAFT_34516</name>
</gene>
<proteinExistence type="inferred from homology"/>
<dbReference type="InterPro" id="IPR041054">
    <property type="entry name" value="Rrp40_N_euk"/>
</dbReference>
<keyword evidence="7" id="KW-0694">RNA-binding</keyword>
<feature type="domain" description="Exosome complex exonuclease Rrp40 N-terminal" evidence="11">
    <location>
        <begin position="24"/>
        <end position="62"/>
    </location>
</feature>
<keyword evidence="6" id="KW-0271">Exosome</keyword>
<dbReference type="Gene3D" id="2.40.50.140">
    <property type="entry name" value="Nucleic acid-binding proteins"/>
    <property type="match status" value="1"/>
</dbReference>
<keyword evidence="5" id="KW-0698">rRNA processing</keyword>
<evidence type="ECO:0000256" key="8">
    <source>
        <dbReference type="ARBA" id="ARBA00023242"/>
    </source>
</evidence>
<dbReference type="GO" id="GO:0034475">
    <property type="term" value="P:U4 snRNA 3'-end processing"/>
    <property type="evidence" value="ECO:0007669"/>
    <property type="project" value="TreeGrafter"/>
</dbReference>
<dbReference type="EMBL" id="ML002353">
    <property type="protein sequence ID" value="RKP38566.1"/>
    <property type="molecule type" value="Genomic_DNA"/>
</dbReference>
<evidence type="ECO:0000256" key="4">
    <source>
        <dbReference type="ARBA" id="ARBA00022490"/>
    </source>
</evidence>
<organism evidence="12 13">
    <name type="scientific">Dimargaris cristalligena</name>
    <dbReference type="NCBI Taxonomy" id="215637"/>
    <lineage>
        <taxon>Eukaryota</taxon>
        <taxon>Fungi</taxon>
        <taxon>Fungi incertae sedis</taxon>
        <taxon>Zoopagomycota</taxon>
        <taxon>Kickxellomycotina</taxon>
        <taxon>Dimargaritomycetes</taxon>
        <taxon>Dimargaritales</taxon>
        <taxon>Dimargaritaceae</taxon>
        <taxon>Dimargaris</taxon>
    </lineage>
</organism>
<dbReference type="PANTHER" id="PTHR21321">
    <property type="entry name" value="PNAS-3 RELATED"/>
    <property type="match status" value="1"/>
</dbReference>
<evidence type="ECO:0000259" key="10">
    <source>
        <dbReference type="Pfam" id="PF15985"/>
    </source>
</evidence>
<dbReference type="InterPro" id="IPR004088">
    <property type="entry name" value="KH_dom_type_1"/>
</dbReference>
<dbReference type="GO" id="GO:0000176">
    <property type="term" value="C:nuclear exosome (RNase complex)"/>
    <property type="evidence" value="ECO:0007669"/>
    <property type="project" value="TreeGrafter"/>
</dbReference>
<evidence type="ECO:0000256" key="7">
    <source>
        <dbReference type="ARBA" id="ARBA00022884"/>
    </source>
</evidence>
<dbReference type="PANTHER" id="PTHR21321:SF1">
    <property type="entry name" value="EXOSOME COMPLEX COMPONENT RRP40"/>
    <property type="match status" value="1"/>
</dbReference>
<dbReference type="GO" id="GO:0071035">
    <property type="term" value="P:nuclear polyadenylation-dependent rRNA catabolic process"/>
    <property type="evidence" value="ECO:0007669"/>
    <property type="project" value="TreeGrafter"/>
</dbReference>
<dbReference type="Pfam" id="PF15985">
    <property type="entry name" value="KH_6"/>
    <property type="match status" value="1"/>
</dbReference>
<evidence type="ECO:0000256" key="3">
    <source>
        <dbReference type="ARBA" id="ARBA00007841"/>
    </source>
</evidence>
<dbReference type="Gene3D" id="3.30.1370.10">
    <property type="entry name" value="K Homology domain, type 1"/>
    <property type="match status" value="1"/>
</dbReference>
<dbReference type="GO" id="GO:0071051">
    <property type="term" value="P:poly(A)-dependent snoRNA 3'-end processing"/>
    <property type="evidence" value="ECO:0007669"/>
    <property type="project" value="TreeGrafter"/>
</dbReference>
<dbReference type="CDD" id="cd22526">
    <property type="entry name" value="KH-I_Rrp40"/>
    <property type="match status" value="1"/>
</dbReference>
<dbReference type="FunFam" id="3.30.1370.10:FF:000038">
    <property type="entry name" value="exosome complex component RRP40"/>
    <property type="match status" value="1"/>
</dbReference>
<dbReference type="SUPFAM" id="SSF50249">
    <property type="entry name" value="Nucleic acid-binding proteins"/>
    <property type="match status" value="1"/>
</dbReference>
<dbReference type="InterPro" id="IPR037319">
    <property type="entry name" value="Rrp40_S1"/>
</dbReference>
<dbReference type="CDD" id="cd05790">
    <property type="entry name" value="S1_Rrp40"/>
    <property type="match status" value="1"/>
</dbReference>
<feature type="domain" description="K Homology" evidence="10">
    <location>
        <begin position="151"/>
        <end position="197"/>
    </location>
</feature>
<evidence type="ECO:0000256" key="2">
    <source>
        <dbReference type="ARBA" id="ARBA00004604"/>
    </source>
</evidence>